<dbReference type="SMART" id="SM00028">
    <property type="entry name" value="TPR"/>
    <property type="match status" value="6"/>
</dbReference>
<dbReference type="GO" id="GO:0051301">
    <property type="term" value="P:cell division"/>
    <property type="evidence" value="ECO:0007669"/>
    <property type="project" value="UniProtKB-KW"/>
</dbReference>
<keyword evidence="10" id="KW-0472">Membrane</keyword>
<dbReference type="Gene3D" id="1.25.40.10">
    <property type="entry name" value="Tetratricopeptide repeat domain"/>
    <property type="match status" value="1"/>
</dbReference>
<feature type="domain" description="BAP29/BAP31 transmembrane" evidence="11">
    <location>
        <begin position="1"/>
        <end position="137"/>
    </location>
</feature>
<protein>
    <recommendedName>
        <fullName evidence="15">TPR-like protein</fullName>
    </recommendedName>
</protein>
<feature type="transmembrane region" description="Helical" evidence="10">
    <location>
        <begin position="105"/>
        <end position="125"/>
    </location>
</feature>
<dbReference type="Pfam" id="PF18035">
    <property type="entry name" value="Bap31_Bap29_C"/>
    <property type="match status" value="1"/>
</dbReference>
<dbReference type="PANTHER" id="PTHR12558">
    <property type="entry name" value="CELL DIVISION CYCLE 16,23,27"/>
    <property type="match status" value="1"/>
</dbReference>
<dbReference type="PANTHER" id="PTHR12558:SF9">
    <property type="entry name" value="CELL DIVISION CYCLE PROTEIN 16 HOMOLOG"/>
    <property type="match status" value="1"/>
</dbReference>
<feature type="region of interest" description="Disordered" evidence="9">
    <location>
        <begin position="746"/>
        <end position="787"/>
    </location>
</feature>
<organism evidence="13 14">
    <name type="scientific">Rhizoctonia solani</name>
    <dbReference type="NCBI Taxonomy" id="456999"/>
    <lineage>
        <taxon>Eukaryota</taxon>
        <taxon>Fungi</taxon>
        <taxon>Dikarya</taxon>
        <taxon>Basidiomycota</taxon>
        <taxon>Agaricomycotina</taxon>
        <taxon>Agaricomycetes</taxon>
        <taxon>Cantharellales</taxon>
        <taxon>Ceratobasidiaceae</taxon>
        <taxon>Rhizoctonia</taxon>
    </lineage>
</organism>
<feature type="compositionally biased region" description="Polar residues" evidence="9">
    <location>
        <begin position="760"/>
        <end position="774"/>
    </location>
</feature>
<reference evidence="13" key="1">
    <citation type="submission" date="2021-01" db="EMBL/GenBank/DDBJ databases">
        <authorList>
            <person name="Kaushik A."/>
        </authorList>
    </citation>
    <scope>NUCLEOTIDE SEQUENCE</scope>
    <source>
        <strain evidence="13">AG1-1A</strain>
    </source>
</reference>
<evidence type="ECO:0000256" key="4">
    <source>
        <dbReference type="ARBA" id="ARBA00022786"/>
    </source>
</evidence>
<dbReference type="GO" id="GO:0031145">
    <property type="term" value="P:anaphase-promoting complex-dependent catabolic process"/>
    <property type="evidence" value="ECO:0007669"/>
    <property type="project" value="TreeGrafter"/>
</dbReference>
<evidence type="ECO:0000256" key="5">
    <source>
        <dbReference type="ARBA" id="ARBA00022803"/>
    </source>
</evidence>
<feature type="compositionally biased region" description="Basic and acidic residues" evidence="9">
    <location>
        <begin position="746"/>
        <end position="757"/>
    </location>
</feature>
<evidence type="ECO:0000256" key="1">
    <source>
        <dbReference type="ARBA" id="ARBA00022618"/>
    </source>
</evidence>
<dbReference type="EMBL" id="CAJMWR010000069">
    <property type="protein sequence ID" value="CAE6341087.1"/>
    <property type="molecule type" value="Genomic_DNA"/>
</dbReference>
<accession>A0A8H2ZUX5</accession>
<dbReference type="Pfam" id="PF13181">
    <property type="entry name" value="TPR_8"/>
    <property type="match status" value="1"/>
</dbReference>
<comment type="caution">
    <text evidence="13">The sequence shown here is derived from an EMBL/GenBank/DDBJ whole genome shotgun (WGS) entry which is preliminary data.</text>
</comment>
<dbReference type="InterPro" id="IPR011990">
    <property type="entry name" value="TPR-like_helical_dom_sf"/>
</dbReference>
<feature type="transmembrane region" description="Helical" evidence="10">
    <location>
        <begin position="34"/>
        <end position="63"/>
    </location>
</feature>
<evidence type="ECO:0000313" key="14">
    <source>
        <dbReference type="Proteomes" id="UP000663840"/>
    </source>
</evidence>
<dbReference type="InterPro" id="IPR019734">
    <property type="entry name" value="TPR_rpt"/>
</dbReference>
<dbReference type="Pfam" id="PF12895">
    <property type="entry name" value="ANAPC3"/>
    <property type="match status" value="1"/>
</dbReference>
<evidence type="ECO:0000256" key="10">
    <source>
        <dbReference type="SAM" id="Phobius"/>
    </source>
</evidence>
<keyword evidence="5 7" id="KW-0802">TPR repeat</keyword>
<dbReference type="GO" id="GO:0005680">
    <property type="term" value="C:anaphase-promoting complex"/>
    <property type="evidence" value="ECO:0007669"/>
    <property type="project" value="UniProtKB-ARBA"/>
</dbReference>
<evidence type="ECO:0000256" key="8">
    <source>
        <dbReference type="SAM" id="Coils"/>
    </source>
</evidence>
<keyword evidence="10" id="KW-1133">Transmembrane helix</keyword>
<dbReference type="PROSITE" id="PS50005">
    <property type="entry name" value="TPR"/>
    <property type="match status" value="2"/>
</dbReference>
<evidence type="ECO:0000259" key="12">
    <source>
        <dbReference type="Pfam" id="PF18035"/>
    </source>
</evidence>
<name>A0A8H2ZUX5_9AGAM</name>
<dbReference type="Pfam" id="PF05529">
    <property type="entry name" value="Bap31"/>
    <property type="match status" value="1"/>
</dbReference>
<feature type="coiled-coil region" evidence="8">
    <location>
        <begin position="148"/>
        <end position="206"/>
    </location>
</feature>
<keyword evidence="8" id="KW-0175">Coiled coil</keyword>
<dbReference type="InterPro" id="IPR040463">
    <property type="entry name" value="BAP29/BAP31_N"/>
</dbReference>
<evidence type="ECO:0000256" key="2">
    <source>
        <dbReference type="ARBA" id="ARBA00022737"/>
    </source>
</evidence>
<dbReference type="GO" id="GO:0005737">
    <property type="term" value="C:cytoplasm"/>
    <property type="evidence" value="ECO:0007669"/>
    <property type="project" value="TreeGrafter"/>
</dbReference>
<feature type="repeat" description="TPR" evidence="7">
    <location>
        <begin position="501"/>
        <end position="534"/>
    </location>
</feature>
<evidence type="ECO:0000256" key="3">
    <source>
        <dbReference type="ARBA" id="ARBA00022776"/>
    </source>
</evidence>
<feature type="transmembrane region" description="Helical" evidence="10">
    <location>
        <begin position="7"/>
        <end position="28"/>
    </location>
</feature>
<dbReference type="AlphaFoldDB" id="A0A8H2ZUX5"/>
<dbReference type="GO" id="GO:0016567">
    <property type="term" value="P:protein ubiquitination"/>
    <property type="evidence" value="ECO:0007669"/>
    <property type="project" value="TreeGrafter"/>
</dbReference>
<evidence type="ECO:0000259" key="11">
    <source>
        <dbReference type="Pfam" id="PF05529"/>
    </source>
</evidence>
<proteinExistence type="predicted"/>
<evidence type="ECO:0000256" key="9">
    <source>
        <dbReference type="SAM" id="MobiDB-lite"/>
    </source>
</evidence>
<sequence>MTIYYTLTFLLLAAEVTTFCLLVMPLPFTARQKLFRFLSTSVIVAKIAYALKISFIFIAVLFVDAVQRMLRVSAEGQQAKQAAGATDVRTETNYAAKKFYTQRNMYLTGFTLFLSLILTRTYYILLDLIHSQEQYAELKKKTEGSPPTKDQAAEIAELKKKLAASEAQSRDFETLKKQAKQQAVEYDRLATELNKATDKLRMWRHDAMMQHLYDTAIFWGDKVLTWTGDPNDAFWLAQTHFLTNQYSRAERLLTRPFNFSAAATRSKGTGEQPLDMIQGEGISRLVDVKSGNWTEAMEMLGDSNPFAGSSNSGSKIPNSDGGIKVEASMCYLRGLLMLRLNRADRAKECLLEALALDVKCYEAFELLVGGEMMGIDEEWALIEGLAYREQAQEQAEFVKLMYTTRLKKFKHHAEIEAARKKLMEEYDLADNPDVMFGHADSLYAEYRWADCFAITSRILDLEAVHPSTLPLHLACMTALPHLHSRLFLLAHELVAHESDAPSSWYAVGLWYLAVKRYGEAKKYFSKTSLMDPRFGPAWIAFAHAFAYEGEHDQAIVAYSTSARLFPGSHLPQLFIGMEHIQLSNMQLAESHLAASVALCDSDPILFNELGVVAYENRKYDDALKHFSNAVSRAREVRGSQTMWATLYVNQAHAFRKIGQLQEAKEGYMRVLEIEPRHTIAIASLGLTHHLLFELEDAIARYHEALAIEPLAAHVVGLLDSALHANSDVPIYMIPGLGKDGEWEAAMEQRNRAQEAHRAQRSQTQEDSNAANLSGISEADSSAMDLVS</sequence>
<dbReference type="GO" id="GO:0045842">
    <property type="term" value="P:positive regulation of mitotic metaphase/anaphase transition"/>
    <property type="evidence" value="ECO:0007669"/>
    <property type="project" value="TreeGrafter"/>
</dbReference>
<feature type="domain" description="Bap31/Bap29 cytoplasmic coiled-coil" evidence="12">
    <location>
        <begin position="154"/>
        <end position="196"/>
    </location>
</feature>
<keyword evidence="6" id="KW-0131">Cell cycle</keyword>
<dbReference type="Proteomes" id="UP000663840">
    <property type="component" value="Unassembled WGS sequence"/>
</dbReference>
<dbReference type="SUPFAM" id="SSF48452">
    <property type="entry name" value="TPR-like"/>
    <property type="match status" value="1"/>
</dbReference>
<keyword evidence="1" id="KW-0132">Cell division</keyword>
<keyword evidence="10" id="KW-0812">Transmembrane</keyword>
<evidence type="ECO:0000256" key="6">
    <source>
        <dbReference type="ARBA" id="ARBA00023306"/>
    </source>
</evidence>
<dbReference type="Pfam" id="PF13424">
    <property type="entry name" value="TPR_12"/>
    <property type="match status" value="1"/>
</dbReference>
<dbReference type="InterPro" id="IPR041672">
    <property type="entry name" value="Bap31/Bap29_C"/>
</dbReference>
<gene>
    <name evidence="13" type="ORF">RDB_LOCUS4021</name>
</gene>
<evidence type="ECO:0000256" key="7">
    <source>
        <dbReference type="PROSITE-ProRule" id="PRU00339"/>
    </source>
</evidence>
<keyword evidence="3" id="KW-0498">Mitosis</keyword>
<evidence type="ECO:0000313" key="13">
    <source>
        <dbReference type="EMBL" id="CAE6341087.1"/>
    </source>
</evidence>
<keyword evidence="2" id="KW-0677">Repeat</keyword>
<feature type="repeat" description="TPR" evidence="7">
    <location>
        <begin position="644"/>
        <end position="677"/>
    </location>
</feature>
<evidence type="ECO:0008006" key="15">
    <source>
        <dbReference type="Google" id="ProtNLM"/>
    </source>
</evidence>
<keyword evidence="4" id="KW-0833">Ubl conjugation pathway</keyword>